<dbReference type="Proteomes" id="UP001162483">
    <property type="component" value="Unassembled WGS sequence"/>
</dbReference>
<protein>
    <submittedName>
        <fullName evidence="1">Uncharacterized protein</fullName>
    </submittedName>
</protein>
<dbReference type="EMBL" id="CATNWA010001042">
    <property type="protein sequence ID" value="CAI9538926.1"/>
    <property type="molecule type" value="Genomic_DNA"/>
</dbReference>
<keyword evidence="2" id="KW-1185">Reference proteome</keyword>
<comment type="caution">
    <text evidence="1">The sequence shown here is derived from an EMBL/GenBank/DDBJ whole genome shotgun (WGS) entry which is preliminary data.</text>
</comment>
<accession>A0ABN9AWP2</accession>
<evidence type="ECO:0000313" key="1">
    <source>
        <dbReference type="EMBL" id="CAI9538926.1"/>
    </source>
</evidence>
<gene>
    <name evidence="1" type="ORF">SPARVUS_LOCUS1502119</name>
</gene>
<reference evidence="1" key="1">
    <citation type="submission" date="2023-05" db="EMBL/GenBank/DDBJ databases">
        <authorList>
            <person name="Stuckert A."/>
        </authorList>
    </citation>
    <scope>NUCLEOTIDE SEQUENCE</scope>
</reference>
<organism evidence="1 2">
    <name type="scientific">Staurois parvus</name>
    <dbReference type="NCBI Taxonomy" id="386267"/>
    <lineage>
        <taxon>Eukaryota</taxon>
        <taxon>Metazoa</taxon>
        <taxon>Chordata</taxon>
        <taxon>Craniata</taxon>
        <taxon>Vertebrata</taxon>
        <taxon>Euteleostomi</taxon>
        <taxon>Amphibia</taxon>
        <taxon>Batrachia</taxon>
        <taxon>Anura</taxon>
        <taxon>Neobatrachia</taxon>
        <taxon>Ranoidea</taxon>
        <taxon>Ranidae</taxon>
        <taxon>Staurois</taxon>
    </lineage>
</organism>
<name>A0ABN9AWP2_9NEOB</name>
<sequence>MSQENDRSLAPLYLSLENLAVLFSQVVTLQTLPTLSCSHWVVVNVWELCIPF</sequence>
<evidence type="ECO:0000313" key="2">
    <source>
        <dbReference type="Proteomes" id="UP001162483"/>
    </source>
</evidence>
<proteinExistence type="predicted"/>